<dbReference type="GO" id="GO:0000447">
    <property type="term" value="P:endonucleolytic cleavage in ITS1 to separate SSU-rRNA from 5.8S rRNA and LSU-rRNA from tricistronic rRNA transcript (SSU-rRNA, 5.8S rRNA, LSU-rRNA)"/>
    <property type="evidence" value="ECO:0007669"/>
    <property type="project" value="TreeGrafter"/>
</dbReference>
<feature type="region of interest" description="Disordered" evidence="7">
    <location>
        <begin position="650"/>
        <end position="719"/>
    </location>
</feature>
<dbReference type="GO" id="GO:0005730">
    <property type="term" value="C:nucleolus"/>
    <property type="evidence" value="ECO:0007669"/>
    <property type="project" value="UniProtKB-SubCell"/>
</dbReference>
<dbReference type="GO" id="GO:0000056">
    <property type="term" value="P:ribosomal small subunit export from nucleus"/>
    <property type="evidence" value="ECO:0007669"/>
    <property type="project" value="TreeGrafter"/>
</dbReference>
<gene>
    <name evidence="8" type="primary">NOP9</name>
    <name evidence="8" type="ORF">TWF106_005750</name>
    <name evidence="9" type="ORF">TWF191_010505</name>
    <name evidence="10" type="ORF">TWF679_005953</name>
</gene>
<feature type="region of interest" description="Disordered" evidence="7">
    <location>
        <begin position="1"/>
        <end position="21"/>
    </location>
</feature>
<evidence type="ECO:0000313" key="10">
    <source>
        <dbReference type="EMBL" id="KAF3222480.1"/>
    </source>
</evidence>
<dbReference type="InterPro" id="IPR011989">
    <property type="entry name" value="ARM-like"/>
</dbReference>
<dbReference type="EMBL" id="WIWT01000003">
    <property type="protein sequence ID" value="KAF3222480.1"/>
    <property type="molecule type" value="Genomic_DNA"/>
</dbReference>
<accession>A0A6G1LYE7</accession>
<dbReference type="GO" id="GO:0003723">
    <property type="term" value="F:RNA binding"/>
    <property type="evidence" value="ECO:0007669"/>
    <property type="project" value="InterPro"/>
</dbReference>
<evidence type="ECO:0000256" key="4">
    <source>
        <dbReference type="ARBA" id="ARBA00024893"/>
    </source>
</evidence>
<dbReference type="Pfam" id="PF22493">
    <property type="entry name" value="PUF_NOP9"/>
    <property type="match status" value="1"/>
</dbReference>
<dbReference type="InterPro" id="IPR001313">
    <property type="entry name" value="Pumilio_RNA-bd_rpt"/>
</dbReference>
<protein>
    <recommendedName>
        <fullName evidence="2">Nucleolar protein 9</fullName>
    </recommendedName>
    <alternativeName>
        <fullName evidence="5 6">Pumilio domain-containing protein NOP9</fullName>
    </alternativeName>
</protein>
<proteinExistence type="predicted"/>
<comment type="caution">
    <text evidence="8">The sequence shown here is derived from an EMBL/GenBank/DDBJ whole genome shotgun (WGS) entry which is preliminary data.</text>
</comment>
<dbReference type="GO" id="GO:0000480">
    <property type="term" value="P:endonucleolytic cleavage in 5'-ETS of tricistronic rRNA transcript (SSU-rRNA, 5.8S rRNA, LSU-rRNA)"/>
    <property type="evidence" value="ECO:0007669"/>
    <property type="project" value="TreeGrafter"/>
</dbReference>
<dbReference type="GO" id="GO:0030686">
    <property type="term" value="C:90S preribosome"/>
    <property type="evidence" value="ECO:0007669"/>
    <property type="project" value="TreeGrafter"/>
</dbReference>
<evidence type="ECO:0000313" key="9">
    <source>
        <dbReference type="EMBL" id="KAF3212345.1"/>
    </source>
</evidence>
<dbReference type="SMART" id="SM00025">
    <property type="entry name" value="Pumilio"/>
    <property type="match status" value="6"/>
</dbReference>
<evidence type="ECO:0000256" key="6">
    <source>
        <dbReference type="ARBA" id="ARBA00031929"/>
    </source>
</evidence>
<dbReference type="EMBL" id="WIWS01000263">
    <property type="protein sequence ID" value="KAF3195076.1"/>
    <property type="molecule type" value="Genomic_DNA"/>
</dbReference>
<dbReference type="PANTHER" id="PTHR13102:SF0">
    <property type="entry name" value="NUCLEOLAR PROTEIN 9"/>
    <property type="match status" value="1"/>
</dbReference>
<dbReference type="InterPro" id="IPR040000">
    <property type="entry name" value="NOP9"/>
</dbReference>
<dbReference type="EMBL" id="WIPF01000083">
    <property type="protein sequence ID" value="KAF3212345.1"/>
    <property type="molecule type" value="Genomic_DNA"/>
</dbReference>
<dbReference type="GO" id="GO:0000472">
    <property type="term" value="P:endonucleolytic cleavage to generate mature 5'-end of SSU-rRNA from (SSU-rRNA, 5.8S rRNA, LSU-rRNA)"/>
    <property type="evidence" value="ECO:0007669"/>
    <property type="project" value="TreeGrafter"/>
</dbReference>
<feature type="compositionally biased region" description="Basic and acidic residues" evidence="7">
    <location>
        <begin position="667"/>
        <end position="698"/>
    </location>
</feature>
<organism evidence="8 11">
    <name type="scientific">Orbilia oligospora</name>
    <name type="common">Nematode-trapping fungus</name>
    <name type="synonym">Arthrobotrys oligospora</name>
    <dbReference type="NCBI Taxonomy" id="2813651"/>
    <lineage>
        <taxon>Eukaryota</taxon>
        <taxon>Fungi</taxon>
        <taxon>Dikarya</taxon>
        <taxon>Ascomycota</taxon>
        <taxon>Pezizomycotina</taxon>
        <taxon>Orbiliomycetes</taxon>
        <taxon>Orbiliales</taxon>
        <taxon>Orbiliaceae</taxon>
        <taxon>Orbilia</taxon>
    </lineage>
</organism>
<evidence type="ECO:0000256" key="7">
    <source>
        <dbReference type="SAM" id="MobiDB-lite"/>
    </source>
</evidence>
<dbReference type="Proteomes" id="UP000614610">
    <property type="component" value="Unassembled WGS sequence"/>
</dbReference>
<evidence type="ECO:0000256" key="2">
    <source>
        <dbReference type="ARBA" id="ARBA00016427"/>
    </source>
</evidence>
<evidence type="ECO:0000313" key="8">
    <source>
        <dbReference type="EMBL" id="KAF3195076.1"/>
    </source>
</evidence>
<reference evidence="11 12" key="1">
    <citation type="submission" date="2019-06" db="EMBL/GenBank/DDBJ databases">
        <authorList>
            <person name="Palmer J.M."/>
        </authorList>
    </citation>
    <scope>NUCLEOTIDE SEQUENCE [LARGE SCALE GENOMIC DNA]</scope>
    <source>
        <strain evidence="8 11">TWF106</strain>
        <strain evidence="9 12">TWF191</strain>
        <strain evidence="10">TWF679</strain>
    </source>
</reference>
<feature type="compositionally biased region" description="Basic residues" evidence="7">
    <location>
        <begin position="1"/>
        <end position="14"/>
    </location>
</feature>
<evidence type="ECO:0000313" key="12">
    <source>
        <dbReference type="Proteomes" id="UP000483672"/>
    </source>
</evidence>
<dbReference type="PANTHER" id="PTHR13102">
    <property type="entry name" value="NUCLEOLAR PROTEIN 9"/>
    <property type="match status" value="1"/>
</dbReference>
<name>A0A6G1LYE7_ORBOL</name>
<keyword evidence="3" id="KW-0677">Repeat</keyword>
<dbReference type="Proteomes" id="UP000472727">
    <property type="component" value="Unassembled WGS sequence"/>
</dbReference>
<evidence type="ECO:0000256" key="3">
    <source>
        <dbReference type="ARBA" id="ARBA00022737"/>
    </source>
</evidence>
<evidence type="ECO:0000256" key="5">
    <source>
        <dbReference type="ARBA" id="ARBA00030932"/>
    </source>
</evidence>
<comment type="function">
    <text evidence="4">RNA-binding nucleolar protein required for pre-rRNA processing. Involved in production of 18S rRNA and assembly of small ribosomal subunit.</text>
</comment>
<evidence type="ECO:0000256" key="1">
    <source>
        <dbReference type="ARBA" id="ARBA00004604"/>
    </source>
</evidence>
<evidence type="ECO:0000313" key="11">
    <source>
        <dbReference type="Proteomes" id="UP000472727"/>
    </source>
</evidence>
<dbReference type="Gene3D" id="1.25.10.10">
    <property type="entry name" value="Leucine-rich Repeat Variant"/>
    <property type="match status" value="3"/>
</dbReference>
<dbReference type="Proteomes" id="UP000483672">
    <property type="component" value="Unassembled WGS sequence"/>
</dbReference>
<comment type="subcellular location">
    <subcellularLocation>
        <location evidence="1">Nucleus</location>
        <location evidence="1">Nucleolus</location>
    </subcellularLocation>
</comment>
<dbReference type="InterPro" id="IPR016024">
    <property type="entry name" value="ARM-type_fold"/>
</dbReference>
<dbReference type="GO" id="GO:0030688">
    <property type="term" value="C:preribosome, small subunit precursor"/>
    <property type="evidence" value="ECO:0007669"/>
    <property type="project" value="TreeGrafter"/>
</dbReference>
<sequence>MPKELKKRGRREAKRQKLDHDANCEETVISSASRPAHGLALSTQAFVSGESGSTVANQLPFESSIAPGTTFFGLLDEQEQEYFRKADETLEADLFKSEEERDMFLQNVMKETENKELKMACSQGCSRLLEKLLFLATPDRVKVIFQKFHGHFGHLMEHRFASHCCEALFTVAASISAAEYAAPLHEKIVVDDKEFVSTESLFLYTITELEPLIDGLLMNPFGAHVLRTLFLVLSGAPLDSQSHKSIVHSKKKENISASVKKEDGYEGQARPVPESFREALSKIINTITGDIGRESIRNLATDPLGSPTLQLLIELDLGRSRKYKIKIEESLVGKLLLQQPEDEERDTDATRSFVKMLLSDTIGSHLLERVMMCVPKKTFNQLYNLYFKGELGNLAAGETASYVVIKILDKLETPEFKTAEEELGRALPSLLENHRIAVIRSVVENCSKRGLVADGFCDCLFETWRSGSGGERNLLLGVLEIRPEDLEENDSKDIRKKNPGQLHASLLVQAVLSVPGECSKRMKESILSCSEDNLIKLCKHQTASHAIQKSIEIDPTDIAYKRKLAGLLSGSIPDLAVHPVGSHMVDTLFKATLGGLKLQRQRIAEELLASERRLRDSLHGRAVWRNWKMDMYKTRRYDWNNITVASISNEAQPEGSEAKKSAIQIASERHAAAKRAGEEREKEREKDKDVKGRPKGRENTGSQRPKKRKQKESVDETKK</sequence>
<dbReference type="OrthoDB" id="392571at2759"/>
<dbReference type="SUPFAM" id="SSF48371">
    <property type="entry name" value="ARM repeat"/>
    <property type="match status" value="2"/>
</dbReference>
<dbReference type="AlphaFoldDB" id="A0A6G1LYE7"/>